<dbReference type="HOGENOM" id="CLU_1666100_0_0_4"/>
<dbReference type="Proteomes" id="UP000002287">
    <property type="component" value="Plasmid pBVIE01"/>
</dbReference>
<evidence type="ECO:0000313" key="2">
    <source>
        <dbReference type="Proteomes" id="UP000002287"/>
    </source>
</evidence>
<protein>
    <submittedName>
        <fullName evidence="1">Uncharacterized protein</fullName>
    </submittedName>
</protein>
<dbReference type="AlphaFoldDB" id="A4JUE8"/>
<gene>
    <name evidence="1" type="ordered locus">Bcep1808_7015</name>
</gene>
<evidence type="ECO:0000313" key="1">
    <source>
        <dbReference type="EMBL" id="ABO59901.1"/>
    </source>
</evidence>
<organism evidence="1 2">
    <name type="scientific">Burkholderia vietnamiensis (strain G4 / LMG 22486)</name>
    <name type="common">Burkholderia cepacia (strain R1808)</name>
    <dbReference type="NCBI Taxonomy" id="269482"/>
    <lineage>
        <taxon>Bacteria</taxon>
        <taxon>Pseudomonadati</taxon>
        <taxon>Pseudomonadota</taxon>
        <taxon>Betaproteobacteria</taxon>
        <taxon>Burkholderiales</taxon>
        <taxon>Burkholderiaceae</taxon>
        <taxon>Burkholderia</taxon>
        <taxon>Burkholderia cepacia complex</taxon>
    </lineage>
</organism>
<name>A4JUE8_BURVG</name>
<reference evidence="1 2" key="1">
    <citation type="submission" date="2007-03" db="EMBL/GenBank/DDBJ databases">
        <title>Complete sequence of plasmid pBVIE01 of Burkholderia vietnamiensis G4.</title>
        <authorList>
            <consortium name="US DOE Joint Genome Institute"/>
            <person name="Copeland A."/>
            <person name="Lucas S."/>
            <person name="Lapidus A."/>
            <person name="Barry K."/>
            <person name="Detter J.C."/>
            <person name="Glavina del Rio T."/>
            <person name="Hammon N."/>
            <person name="Israni S."/>
            <person name="Dalin E."/>
            <person name="Tice H."/>
            <person name="Pitluck S."/>
            <person name="Chain P."/>
            <person name="Malfatti S."/>
            <person name="Shin M."/>
            <person name="Vergez L."/>
            <person name="Schmutz J."/>
            <person name="Larimer F."/>
            <person name="Land M."/>
            <person name="Hauser L."/>
            <person name="Kyrpides N."/>
            <person name="Tiedje J."/>
            <person name="Richardson P."/>
        </authorList>
    </citation>
    <scope>NUCLEOTIDE SEQUENCE [LARGE SCALE GENOMIC DNA]</scope>
    <source>
        <strain evidence="2">G4 / LMG 22486</strain>
        <plasmid evidence="1 2">pBVIE01</plasmid>
    </source>
</reference>
<accession>A4JUE8</accession>
<proteinExistence type="predicted"/>
<geneLocation type="plasmid" evidence="1 2">
    <name>pBVIE01</name>
</geneLocation>
<sequence>MTDDLQADREYQDADGYRIVVSKMGDEVEFFPQGGGFLHRMNRAEFDQKFTVAQPAPFARVNVTGDWLDDGVSLPAYSDGRRWNGWAMPYFTREEGTRLATLIGCMRFDADRDAFVARLEGDDEDYVFASVRIHVDAADIVAYPIGAGCWCWEDADEM</sequence>
<dbReference type="KEGG" id="bvi:Bcep1808_7015"/>
<keyword evidence="1" id="KW-0614">Plasmid</keyword>
<dbReference type="EMBL" id="CP000617">
    <property type="protein sequence ID" value="ABO59901.1"/>
    <property type="molecule type" value="Genomic_DNA"/>
</dbReference>